<evidence type="ECO:0000313" key="2">
    <source>
        <dbReference type="Proteomes" id="UP000268014"/>
    </source>
</evidence>
<gene>
    <name evidence="1" type="ORF">HPLM_LOCUS307</name>
</gene>
<proteinExistence type="predicted"/>
<name>A0A3P7VI63_HAEPC</name>
<dbReference type="Proteomes" id="UP000268014">
    <property type="component" value="Unassembled WGS sequence"/>
</dbReference>
<evidence type="ECO:0000313" key="1">
    <source>
        <dbReference type="EMBL" id="VDO05032.1"/>
    </source>
</evidence>
<dbReference type="OrthoDB" id="9898580at2759"/>
<organism evidence="1 2">
    <name type="scientific">Haemonchus placei</name>
    <name type="common">Barber's pole worm</name>
    <dbReference type="NCBI Taxonomy" id="6290"/>
    <lineage>
        <taxon>Eukaryota</taxon>
        <taxon>Metazoa</taxon>
        <taxon>Ecdysozoa</taxon>
        <taxon>Nematoda</taxon>
        <taxon>Chromadorea</taxon>
        <taxon>Rhabditida</taxon>
        <taxon>Rhabditina</taxon>
        <taxon>Rhabditomorpha</taxon>
        <taxon>Strongyloidea</taxon>
        <taxon>Trichostrongylidae</taxon>
        <taxon>Haemonchus</taxon>
    </lineage>
</organism>
<protein>
    <submittedName>
        <fullName evidence="1">Uncharacterized protein</fullName>
    </submittedName>
</protein>
<accession>A0A3P7VI63</accession>
<dbReference type="AlphaFoldDB" id="A0A3P7VI63"/>
<reference evidence="1 2" key="1">
    <citation type="submission" date="2018-11" db="EMBL/GenBank/DDBJ databases">
        <authorList>
            <consortium name="Pathogen Informatics"/>
        </authorList>
    </citation>
    <scope>NUCLEOTIDE SEQUENCE [LARGE SCALE GENOMIC DNA]</scope>
    <source>
        <strain evidence="1 2">MHpl1</strain>
    </source>
</reference>
<dbReference type="EMBL" id="UZAF01000188">
    <property type="protein sequence ID" value="VDO05032.1"/>
    <property type="molecule type" value="Genomic_DNA"/>
</dbReference>
<sequence length="149" mass="16917">MLETDQQAHSFAPYGRMPEQISPHQSLFPSLLQHRLLCYAAFAFRLPFQKSWCSSLFSSLTQYAPHVAPTPIFAHGDHALTFRKELCPWRAHLSGSGFLFGTLWLQLPAYPLSSHSYSLRHARYWLSGFPSDSYNDRTPLSSHGIHPSA</sequence>
<keyword evidence="2" id="KW-1185">Reference proteome</keyword>